<dbReference type="Proteomes" id="UP001501175">
    <property type="component" value="Unassembled WGS sequence"/>
</dbReference>
<dbReference type="InterPro" id="IPR036514">
    <property type="entry name" value="SGNH_hydro_sf"/>
</dbReference>
<dbReference type="Pfam" id="PF13472">
    <property type="entry name" value="Lipase_GDSL_2"/>
    <property type="match status" value="1"/>
</dbReference>
<protein>
    <submittedName>
        <fullName evidence="2">SGNH/GDSL hydrolase family protein</fullName>
    </submittedName>
</protein>
<evidence type="ECO:0000313" key="3">
    <source>
        <dbReference type="Proteomes" id="UP001501175"/>
    </source>
</evidence>
<dbReference type="CDD" id="cd04502">
    <property type="entry name" value="SGNH_hydrolase_like_7"/>
    <property type="match status" value="1"/>
</dbReference>
<comment type="caution">
    <text evidence="2">The sequence shown here is derived from an EMBL/GenBank/DDBJ whole genome shotgun (WGS) entry which is preliminary data.</text>
</comment>
<dbReference type="GO" id="GO:0016787">
    <property type="term" value="F:hydrolase activity"/>
    <property type="evidence" value="ECO:0007669"/>
    <property type="project" value="UniProtKB-KW"/>
</dbReference>
<name>A0ABP8N9C9_9BACT</name>
<organism evidence="2 3">
    <name type="scientific">Nibrella saemangeumensis</name>
    <dbReference type="NCBI Taxonomy" id="1084526"/>
    <lineage>
        <taxon>Bacteria</taxon>
        <taxon>Pseudomonadati</taxon>
        <taxon>Bacteroidota</taxon>
        <taxon>Cytophagia</taxon>
        <taxon>Cytophagales</taxon>
        <taxon>Spirosomataceae</taxon>
        <taxon>Nibrella</taxon>
    </lineage>
</organism>
<accession>A0ABP8N9C9</accession>
<reference evidence="3" key="1">
    <citation type="journal article" date="2019" name="Int. J. Syst. Evol. Microbiol.">
        <title>The Global Catalogue of Microorganisms (GCM) 10K type strain sequencing project: providing services to taxonomists for standard genome sequencing and annotation.</title>
        <authorList>
            <consortium name="The Broad Institute Genomics Platform"/>
            <consortium name="The Broad Institute Genome Sequencing Center for Infectious Disease"/>
            <person name="Wu L."/>
            <person name="Ma J."/>
        </authorList>
    </citation>
    <scope>NUCLEOTIDE SEQUENCE [LARGE SCALE GENOMIC DNA]</scope>
    <source>
        <strain evidence="3">JCM 17927</strain>
    </source>
</reference>
<keyword evidence="2" id="KW-0378">Hydrolase</keyword>
<evidence type="ECO:0000313" key="2">
    <source>
        <dbReference type="EMBL" id="GAA4462181.1"/>
    </source>
</evidence>
<dbReference type="EMBL" id="BAABHD010000068">
    <property type="protein sequence ID" value="GAA4462181.1"/>
    <property type="molecule type" value="Genomic_DNA"/>
</dbReference>
<dbReference type="SUPFAM" id="SSF52266">
    <property type="entry name" value="SGNH hydrolase"/>
    <property type="match status" value="1"/>
</dbReference>
<dbReference type="Gene3D" id="3.40.50.1110">
    <property type="entry name" value="SGNH hydrolase"/>
    <property type="match status" value="1"/>
</dbReference>
<dbReference type="PANTHER" id="PTHR30383">
    <property type="entry name" value="THIOESTERASE 1/PROTEASE 1/LYSOPHOSPHOLIPASE L1"/>
    <property type="match status" value="1"/>
</dbReference>
<evidence type="ECO:0000259" key="1">
    <source>
        <dbReference type="Pfam" id="PF13472"/>
    </source>
</evidence>
<dbReference type="InterPro" id="IPR051532">
    <property type="entry name" value="Ester_Hydrolysis_Enzymes"/>
</dbReference>
<gene>
    <name evidence="2" type="ORF">GCM10023189_38560</name>
</gene>
<feature type="domain" description="SGNH hydrolase-type esterase" evidence="1">
    <location>
        <begin position="36"/>
        <end position="185"/>
    </location>
</feature>
<dbReference type="InterPro" id="IPR013830">
    <property type="entry name" value="SGNH_hydro"/>
</dbReference>
<proteinExistence type="predicted"/>
<sequence length="197" mass="22381">MVPPFQAEILAFEAKDLVSPPPKNAILFTGSSSIRLWDNLQESFPDKVVLNRGFGGSSLPDVIRYADRIIIPYRPKQIVLYAGENDVASGKVSAQEACDRFVTLFRKIRKDLPKTPIVFISMKPSPSRRQYFPVILEANRLIKDFLAKQRRTTYVDVYTPMLNSNGQPKGKLFKADSLHMNPKGYVIWAEKLRPVLK</sequence>
<dbReference type="PANTHER" id="PTHR30383:SF5">
    <property type="entry name" value="SGNH HYDROLASE-TYPE ESTERASE DOMAIN-CONTAINING PROTEIN"/>
    <property type="match status" value="1"/>
</dbReference>
<keyword evidence="3" id="KW-1185">Reference proteome</keyword>